<reference evidence="1" key="1">
    <citation type="submission" date="2020-11" db="EMBL/GenBank/DDBJ databases">
        <authorList>
            <person name="Tran Van P."/>
        </authorList>
    </citation>
    <scope>NUCLEOTIDE SEQUENCE</scope>
</reference>
<accession>A0A7R9JAA5</accession>
<sequence>MIPAVIKDQIKLNNTEIINLLGSGDLSDIDDLCDDEFEELQDFEEFAVTGSNFVGAGNVDSCERWEKKRHEYNNVQRPGAEVYPHMHGGRLENHFGKTTLSKPNRDLNPDIPVIGSLAYCKNSTLGHAATEAGKLVSTHWVGTARTAHFRVGAPTIHTDGMGGTSVRTAALEPEGMSKISAKSGGSLSLAQLSLNQSRCAECLAPRFRSSGNLTNKLILFILNSFGNENETDLYFESIYEPVLMMLNRLKVSDPRPVGGEQHHCREQTQFGVVQSQIYVSTYIIHEIHLLTSDVRAIGEGERRFGAFYCLFKLAQPHLLCISGRMVKGVTLMMDWIYDDVEIGVQILVGTWNSLGKLYDPLNAGGNVCSELLPQPHPLLLQGLRRGTSNFRILRTRAGGTLGPRYTSRYKRFPDQTPRVFLRVAAVGEEGLRHAGLIRVRRGNPRRVFATPLPGPLGDTTVPYRCNETTSIRGTFLVTINHIKTEQGMYLQSLDIPTARHFLKRQYWHLLRFSLITRHLPSRRQRYSICFWMLRLKKPCNNHPQHSSLCAFIRR</sequence>
<name>A0A7R9JAA5_TIMCA</name>
<dbReference type="EMBL" id="OE183390">
    <property type="protein sequence ID" value="CAD7575608.1"/>
    <property type="molecule type" value="Genomic_DNA"/>
</dbReference>
<evidence type="ECO:0000313" key="1">
    <source>
        <dbReference type="EMBL" id="CAD7575608.1"/>
    </source>
</evidence>
<proteinExistence type="predicted"/>
<dbReference type="AlphaFoldDB" id="A0A7R9JAA5"/>
<gene>
    <name evidence="1" type="ORF">TCMB3V08_LOCUS8197</name>
</gene>
<protein>
    <submittedName>
        <fullName evidence="1">(California timema) hypothetical protein</fullName>
    </submittedName>
</protein>
<organism evidence="1">
    <name type="scientific">Timema californicum</name>
    <name type="common">California timema</name>
    <name type="synonym">Walking stick</name>
    <dbReference type="NCBI Taxonomy" id="61474"/>
    <lineage>
        <taxon>Eukaryota</taxon>
        <taxon>Metazoa</taxon>
        <taxon>Ecdysozoa</taxon>
        <taxon>Arthropoda</taxon>
        <taxon>Hexapoda</taxon>
        <taxon>Insecta</taxon>
        <taxon>Pterygota</taxon>
        <taxon>Neoptera</taxon>
        <taxon>Polyneoptera</taxon>
        <taxon>Phasmatodea</taxon>
        <taxon>Timematodea</taxon>
        <taxon>Timematoidea</taxon>
        <taxon>Timematidae</taxon>
        <taxon>Timema</taxon>
    </lineage>
</organism>